<dbReference type="STRING" id="576117.SAMN04488138_11676"/>
<sequence length="469" mass="48573">MSLVEGLVVGVQDAAPLAQKAVSSLGESLAQIASSTGQSISQGFASSLAQGDLVGGVKGVFSNYMSGATQSFTSVLSDAFTGGGFASIGTSLSTAWSGVTSAVSGISWGSASSIFSGIGAAASAAMPIIGAVGAVFGLIKGFSSKKLIGTGFDFSFKDGELLGGTYETWKKKSWWGLKTKTSTKLKAFDDETSAALMEQVEAVQKVVSETYKAAGEAVEEGFVEGFDYDFGKIETKGLSEDEIAEKISEAFSDYGDAISEVIGGVSLELASTFAQVKNILEPSGQAFLGTFAEMAEAASKVADLVGGTSALSSGVSSFVATYFSEAERFQVVSDQVAAVFDGLSMAIPDTLKGFRELILSQDLMTESGRETYATLLGVADAFAAVNSGLDESFDASGGWYANEYEARLAQVAAARGYSTVTEVAQSSGTTQYGRTSLGGDEGAAVQLLQTMVGIFKTWDEEGYPQERSF</sequence>
<dbReference type="EMBL" id="FORY01000016">
    <property type="protein sequence ID" value="SFJ96743.1"/>
    <property type="molecule type" value="Genomic_DNA"/>
</dbReference>
<dbReference type="Proteomes" id="UP000183299">
    <property type="component" value="Unassembled WGS sequence"/>
</dbReference>
<accession>A0A1I3VP62</accession>
<protein>
    <submittedName>
        <fullName evidence="1">Uncharacterized protein</fullName>
    </submittedName>
</protein>
<keyword evidence="2" id="KW-1185">Reference proteome</keyword>
<proteinExistence type="predicted"/>
<evidence type="ECO:0000313" key="1">
    <source>
        <dbReference type="EMBL" id="SFJ96743.1"/>
    </source>
</evidence>
<name>A0A1I3VP62_9RHOB</name>
<evidence type="ECO:0000313" key="2">
    <source>
        <dbReference type="Proteomes" id="UP000183299"/>
    </source>
</evidence>
<gene>
    <name evidence="1" type="ORF">SAMN04488138_11676</name>
</gene>
<dbReference type="AlphaFoldDB" id="A0A1I3VP62"/>
<organism evidence="1 2">
    <name type="scientific">Celeribacter halophilus</name>
    <dbReference type="NCBI Taxonomy" id="576117"/>
    <lineage>
        <taxon>Bacteria</taxon>
        <taxon>Pseudomonadati</taxon>
        <taxon>Pseudomonadota</taxon>
        <taxon>Alphaproteobacteria</taxon>
        <taxon>Rhodobacterales</taxon>
        <taxon>Roseobacteraceae</taxon>
        <taxon>Celeribacter</taxon>
    </lineage>
</organism>
<reference evidence="1 2" key="1">
    <citation type="submission" date="2016-10" db="EMBL/GenBank/DDBJ databases">
        <authorList>
            <person name="de Groot N.N."/>
        </authorList>
    </citation>
    <scope>NUCLEOTIDE SEQUENCE [LARGE SCALE GENOMIC DNA]</scope>
    <source>
        <strain evidence="1 2">CGMCC 1.8891</strain>
    </source>
</reference>